<dbReference type="Proteomes" id="UP000265520">
    <property type="component" value="Unassembled WGS sequence"/>
</dbReference>
<evidence type="ECO:0000313" key="1">
    <source>
        <dbReference type="EMBL" id="MCI73971.1"/>
    </source>
</evidence>
<name>A0A392UK89_9FABA</name>
<accession>A0A392UK89</accession>
<keyword evidence="2" id="KW-1185">Reference proteome</keyword>
<sequence length="37" mass="4346">MEFMENDKLLPVKELKQVDDVTKEFVENNELLPLPVT</sequence>
<reference evidence="1 2" key="1">
    <citation type="journal article" date="2018" name="Front. Plant Sci.">
        <title>Red Clover (Trifolium pratense) and Zigzag Clover (T. medium) - A Picture of Genomic Similarities and Differences.</title>
        <authorList>
            <person name="Dluhosova J."/>
            <person name="Istvanek J."/>
            <person name="Nedelnik J."/>
            <person name="Repkova J."/>
        </authorList>
    </citation>
    <scope>NUCLEOTIDE SEQUENCE [LARGE SCALE GENOMIC DNA]</scope>
    <source>
        <strain evidence="2">cv. 10/8</strain>
        <tissue evidence="1">Leaf</tissue>
    </source>
</reference>
<feature type="non-terminal residue" evidence="1">
    <location>
        <position position="37"/>
    </location>
</feature>
<evidence type="ECO:0000313" key="2">
    <source>
        <dbReference type="Proteomes" id="UP000265520"/>
    </source>
</evidence>
<protein>
    <submittedName>
        <fullName evidence="1">Uncharacterized protein</fullName>
    </submittedName>
</protein>
<dbReference type="EMBL" id="LXQA010850453">
    <property type="protein sequence ID" value="MCI73971.1"/>
    <property type="molecule type" value="Genomic_DNA"/>
</dbReference>
<proteinExistence type="predicted"/>
<dbReference type="AlphaFoldDB" id="A0A392UK89"/>
<organism evidence="1 2">
    <name type="scientific">Trifolium medium</name>
    <dbReference type="NCBI Taxonomy" id="97028"/>
    <lineage>
        <taxon>Eukaryota</taxon>
        <taxon>Viridiplantae</taxon>
        <taxon>Streptophyta</taxon>
        <taxon>Embryophyta</taxon>
        <taxon>Tracheophyta</taxon>
        <taxon>Spermatophyta</taxon>
        <taxon>Magnoliopsida</taxon>
        <taxon>eudicotyledons</taxon>
        <taxon>Gunneridae</taxon>
        <taxon>Pentapetalae</taxon>
        <taxon>rosids</taxon>
        <taxon>fabids</taxon>
        <taxon>Fabales</taxon>
        <taxon>Fabaceae</taxon>
        <taxon>Papilionoideae</taxon>
        <taxon>50 kb inversion clade</taxon>
        <taxon>NPAAA clade</taxon>
        <taxon>Hologalegina</taxon>
        <taxon>IRL clade</taxon>
        <taxon>Trifolieae</taxon>
        <taxon>Trifolium</taxon>
    </lineage>
</organism>
<comment type="caution">
    <text evidence="1">The sequence shown here is derived from an EMBL/GenBank/DDBJ whole genome shotgun (WGS) entry which is preliminary data.</text>
</comment>